<dbReference type="InterPro" id="IPR052709">
    <property type="entry name" value="Transposase-MT_Hybrid"/>
</dbReference>
<reference evidence="1 2" key="1">
    <citation type="submission" date="2024-07" db="EMBL/GenBank/DDBJ databases">
        <title>Chromosome-level genome assembly of the water stick insect Ranatra chinensis (Heteroptera: Nepidae).</title>
        <authorList>
            <person name="Liu X."/>
        </authorList>
    </citation>
    <scope>NUCLEOTIDE SEQUENCE [LARGE SCALE GENOMIC DNA]</scope>
    <source>
        <strain evidence="1">Cailab_2021Rc</strain>
        <tissue evidence="1">Muscle</tissue>
    </source>
</reference>
<comment type="caution">
    <text evidence="1">The sequence shown here is derived from an EMBL/GenBank/DDBJ whole genome shotgun (WGS) entry which is preliminary data.</text>
</comment>
<name>A0ABD0Z0G8_9HEMI</name>
<evidence type="ECO:0008006" key="3">
    <source>
        <dbReference type="Google" id="ProtNLM"/>
    </source>
</evidence>
<proteinExistence type="predicted"/>
<gene>
    <name evidence="1" type="ORF">AAG570_012568</name>
</gene>
<dbReference type="PANTHER" id="PTHR46060">
    <property type="entry name" value="MARINER MOS1 TRANSPOSASE-LIKE PROTEIN"/>
    <property type="match status" value="1"/>
</dbReference>
<accession>A0ABD0Z0G8</accession>
<dbReference type="InterPro" id="IPR036397">
    <property type="entry name" value="RNaseH_sf"/>
</dbReference>
<dbReference type="PANTHER" id="PTHR46060:SF1">
    <property type="entry name" value="MARINER MOS1 TRANSPOSASE-LIKE PROTEIN"/>
    <property type="match status" value="1"/>
</dbReference>
<keyword evidence="2" id="KW-1185">Reference proteome</keyword>
<dbReference type="Proteomes" id="UP001558652">
    <property type="component" value="Unassembled WGS sequence"/>
</dbReference>
<dbReference type="EMBL" id="JBFDAA010000008">
    <property type="protein sequence ID" value="KAL1129623.1"/>
    <property type="molecule type" value="Genomic_DNA"/>
</dbReference>
<feature type="non-terminal residue" evidence="1">
    <location>
        <position position="1"/>
    </location>
</feature>
<evidence type="ECO:0000313" key="1">
    <source>
        <dbReference type="EMBL" id="KAL1129623.1"/>
    </source>
</evidence>
<evidence type="ECO:0000313" key="2">
    <source>
        <dbReference type="Proteomes" id="UP001558652"/>
    </source>
</evidence>
<sequence>SQQASSSTSAETIHSIYCRFEIRLVIKFLTLHCKSMAKIHHHLVETYVPEVMPSQHVYQWVRSFKEGRTDTDTRSIIASVFWYKKGVLLVDFMAKGTIINAETYCTTIKKNNKNKLKTKGVEC</sequence>
<dbReference type="Pfam" id="PF01359">
    <property type="entry name" value="Transposase_1"/>
    <property type="match status" value="1"/>
</dbReference>
<organism evidence="1 2">
    <name type="scientific">Ranatra chinensis</name>
    <dbReference type="NCBI Taxonomy" id="642074"/>
    <lineage>
        <taxon>Eukaryota</taxon>
        <taxon>Metazoa</taxon>
        <taxon>Ecdysozoa</taxon>
        <taxon>Arthropoda</taxon>
        <taxon>Hexapoda</taxon>
        <taxon>Insecta</taxon>
        <taxon>Pterygota</taxon>
        <taxon>Neoptera</taxon>
        <taxon>Paraneoptera</taxon>
        <taxon>Hemiptera</taxon>
        <taxon>Heteroptera</taxon>
        <taxon>Panheteroptera</taxon>
        <taxon>Nepomorpha</taxon>
        <taxon>Nepidae</taxon>
        <taxon>Ranatrinae</taxon>
        <taxon>Ranatra</taxon>
    </lineage>
</organism>
<protein>
    <recommendedName>
        <fullName evidence="3">Mos1 transposase HTH domain-containing protein</fullName>
    </recommendedName>
</protein>
<dbReference type="InterPro" id="IPR001888">
    <property type="entry name" value="Transposase_1"/>
</dbReference>
<dbReference type="AlphaFoldDB" id="A0ABD0Z0G8"/>
<dbReference type="Gene3D" id="3.30.420.10">
    <property type="entry name" value="Ribonuclease H-like superfamily/Ribonuclease H"/>
    <property type="match status" value="1"/>
</dbReference>